<name>A0ABT5HQ03_9CAUL</name>
<comment type="caution">
    <text evidence="2">The sequence shown here is derived from an EMBL/GenBank/DDBJ whole genome shotgun (WGS) entry which is preliminary data.</text>
</comment>
<protein>
    <submittedName>
        <fullName evidence="2">Benenodin family lasso peptide</fullName>
    </submittedName>
</protein>
<evidence type="ECO:0000313" key="2">
    <source>
        <dbReference type="EMBL" id="MDC7682153.1"/>
    </source>
</evidence>
<dbReference type="RefSeq" id="WP_272746656.1">
    <property type="nucleotide sequence ID" value="NZ_JAQQKX010000001.1"/>
</dbReference>
<evidence type="ECO:0000256" key="1">
    <source>
        <dbReference type="SAM" id="MobiDB-lite"/>
    </source>
</evidence>
<reference evidence="2 3" key="1">
    <citation type="submission" date="2023-01" db="EMBL/GenBank/DDBJ databases">
        <title>Novel species of the genus Asticcacaulis isolated from rivers.</title>
        <authorList>
            <person name="Lu H."/>
        </authorList>
    </citation>
    <scope>NUCLEOTIDE SEQUENCE [LARGE SCALE GENOMIC DNA]</scope>
    <source>
        <strain evidence="2 3">BYS171W</strain>
    </source>
</reference>
<feature type="compositionally biased region" description="Polar residues" evidence="1">
    <location>
        <begin position="35"/>
        <end position="48"/>
    </location>
</feature>
<sequence>MKTQAETAADYAPLADDIIELGVASTDTHGIVGNQEPNGQLFTGISED</sequence>
<dbReference type="NCBIfam" id="NF033522">
    <property type="entry name" value="lasso_benenodin"/>
    <property type="match status" value="1"/>
</dbReference>
<evidence type="ECO:0000313" key="3">
    <source>
        <dbReference type="Proteomes" id="UP001214854"/>
    </source>
</evidence>
<accession>A0ABT5HQ03</accession>
<proteinExistence type="predicted"/>
<dbReference type="Pfam" id="PF24178">
    <property type="entry name" value="Subterisin"/>
    <property type="match status" value="1"/>
</dbReference>
<keyword evidence="3" id="KW-1185">Reference proteome</keyword>
<dbReference type="InterPro" id="IPR049805">
    <property type="entry name" value="Lasso_benenodin"/>
</dbReference>
<organism evidence="2 3">
    <name type="scientific">Asticcacaulis aquaticus</name>
    <dbReference type="NCBI Taxonomy" id="2984212"/>
    <lineage>
        <taxon>Bacteria</taxon>
        <taxon>Pseudomonadati</taxon>
        <taxon>Pseudomonadota</taxon>
        <taxon>Alphaproteobacteria</taxon>
        <taxon>Caulobacterales</taxon>
        <taxon>Caulobacteraceae</taxon>
        <taxon>Asticcacaulis</taxon>
    </lineage>
</organism>
<dbReference type="Proteomes" id="UP001214854">
    <property type="component" value="Unassembled WGS sequence"/>
</dbReference>
<gene>
    <name evidence="2" type="ORF">PQU92_02630</name>
</gene>
<feature type="region of interest" description="Disordered" evidence="1">
    <location>
        <begin position="28"/>
        <end position="48"/>
    </location>
</feature>
<dbReference type="EMBL" id="JAQQKX010000001">
    <property type="protein sequence ID" value="MDC7682153.1"/>
    <property type="molecule type" value="Genomic_DNA"/>
</dbReference>